<evidence type="ECO:0000256" key="1">
    <source>
        <dbReference type="SAM" id="MobiDB-lite"/>
    </source>
</evidence>
<sequence length="105" mass="11367">MHIPSSPPFPHPHLCRHPTLPLPFPEAEPRLEEPPSEDKCSQMSRHRLVFPGPPPGVLLGLKIQLGNARVAQMPSEGSRVPSTYLGGEPHGKGDTDATHVETVTS</sequence>
<name>A0ABQ9TEP9_SAGOE</name>
<feature type="region of interest" description="Disordered" evidence="1">
    <location>
        <begin position="73"/>
        <end position="105"/>
    </location>
</feature>
<reference evidence="2 3" key="1">
    <citation type="submission" date="2023-05" db="EMBL/GenBank/DDBJ databases">
        <title>B98-5 Cell Line De Novo Hybrid Assembly: An Optical Mapping Approach.</title>
        <authorList>
            <person name="Kananen K."/>
            <person name="Auerbach J.A."/>
            <person name="Kautto E."/>
            <person name="Blachly J.S."/>
        </authorList>
    </citation>
    <scope>NUCLEOTIDE SEQUENCE [LARGE SCALE GENOMIC DNA]</scope>
    <source>
        <strain evidence="2">B95-8</strain>
        <tissue evidence="2">Cell line</tissue>
    </source>
</reference>
<proteinExistence type="predicted"/>
<organism evidence="2 3">
    <name type="scientific">Saguinus oedipus</name>
    <name type="common">Cotton-top tamarin</name>
    <name type="synonym">Oedipomidas oedipus</name>
    <dbReference type="NCBI Taxonomy" id="9490"/>
    <lineage>
        <taxon>Eukaryota</taxon>
        <taxon>Metazoa</taxon>
        <taxon>Chordata</taxon>
        <taxon>Craniata</taxon>
        <taxon>Vertebrata</taxon>
        <taxon>Euteleostomi</taxon>
        <taxon>Mammalia</taxon>
        <taxon>Eutheria</taxon>
        <taxon>Euarchontoglires</taxon>
        <taxon>Primates</taxon>
        <taxon>Haplorrhini</taxon>
        <taxon>Platyrrhini</taxon>
        <taxon>Cebidae</taxon>
        <taxon>Callitrichinae</taxon>
        <taxon>Saguinus</taxon>
    </lineage>
</organism>
<dbReference type="EMBL" id="JASSZA010000023">
    <property type="protein sequence ID" value="KAK2083196.1"/>
    <property type="molecule type" value="Genomic_DNA"/>
</dbReference>
<feature type="non-terminal residue" evidence="2">
    <location>
        <position position="105"/>
    </location>
</feature>
<evidence type="ECO:0000313" key="3">
    <source>
        <dbReference type="Proteomes" id="UP001266305"/>
    </source>
</evidence>
<evidence type="ECO:0000313" key="2">
    <source>
        <dbReference type="EMBL" id="KAK2083196.1"/>
    </source>
</evidence>
<keyword evidence="3" id="KW-1185">Reference proteome</keyword>
<gene>
    <name evidence="2" type="ORF">P7K49_038432</name>
</gene>
<feature type="compositionally biased region" description="Basic and acidic residues" evidence="1">
    <location>
        <begin position="89"/>
        <end position="99"/>
    </location>
</feature>
<feature type="compositionally biased region" description="Pro residues" evidence="1">
    <location>
        <begin position="1"/>
        <end position="11"/>
    </location>
</feature>
<protein>
    <submittedName>
        <fullName evidence="2">Uncharacterized protein</fullName>
    </submittedName>
</protein>
<feature type="compositionally biased region" description="Basic and acidic residues" evidence="1">
    <location>
        <begin position="27"/>
        <end position="40"/>
    </location>
</feature>
<comment type="caution">
    <text evidence="2">The sequence shown here is derived from an EMBL/GenBank/DDBJ whole genome shotgun (WGS) entry which is preliminary data.</text>
</comment>
<feature type="region of interest" description="Disordered" evidence="1">
    <location>
        <begin position="1"/>
        <end position="43"/>
    </location>
</feature>
<dbReference type="Proteomes" id="UP001266305">
    <property type="component" value="Unassembled WGS sequence"/>
</dbReference>
<accession>A0ABQ9TEP9</accession>